<evidence type="ECO:0000313" key="2">
    <source>
        <dbReference type="Proteomes" id="UP000722485"/>
    </source>
</evidence>
<gene>
    <name evidence="1" type="ORF">G7Z17_g4239</name>
</gene>
<keyword evidence="2" id="KW-1185">Reference proteome</keyword>
<accession>A0A9P5HGE3</accession>
<sequence>MGLGDEALGVMLPALEWKKRQLRGDEVEESTKERNGHERDFANTASTILLSLCRNIATLYMGKLGWRASPLRLYLLLSGMNGIPRPGLRNVKQVEIITGTSWQSEATEYGLLNYQTYFNYVCRLPALESVVFDGVGDYEGGAQTLPQRASAIKKISITHADIPSKDLAMILQAPEQLEELTLSFGGMIYTHGESASVCPRTIGEHLSRHRETLKVLDIDIDNSIPDKNTDCEDLDSDLRSTHPINPLLCCPLSDV</sequence>
<evidence type="ECO:0000313" key="1">
    <source>
        <dbReference type="EMBL" id="KAF7552530.1"/>
    </source>
</evidence>
<reference evidence="1" key="1">
    <citation type="submission" date="2020-03" db="EMBL/GenBank/DDBJ databases">
        <title>Draft Genome Sequence of Cylindrodendrum hubeiense.</title>
        <authorList>
            <person name="Buettner E."/>
            <person name="Kellner H."/>
        </authorList>
    </citation>
    <scope>NUCLEOTIDE SEQUENCE</scope>
    <source>
        <strain evidence="1">IHI 201604</strain>
    </source>
</reference>
<dbReference type="EMBL" id="JAANBB010000059">
    <property type="protein sequence ID" value="KAF7552530.1"/>
    <property type="molecule type" value="Genomic_DNA"/>
</dbReference>
<dbReference type="AlphaFoldDB" id="A0A9P5HGE3"/>
<comment type="caution">
    <text evidence="1">The sequence shown here is derived from an EMBL/GenBank/DDBJ whole genome shotgun (WGS) entry which is preliminary data.</text>
</comment>
<protein>
    <submittedName>
        <fullName evidence="1">Uncharacterized protein</fullName>
    </submittedName>
</protein>
<name>A0A9P5HGE3_9HYPO</name>
<proteinExistence type="predicted"/>
<dbReference type="OrthoDB" id="3437411at2759"/>
<dbReference type="Proteomes" id="UP000722485">
    <property type="component" value="Unassembled WGS sequence"/>
</dbReference>
<organism evidence="1 2">
    <name type="scientific">Cylindrodendrum hubeiense</name>
    <dbReference type="NCBI Taxonomy" id="595255"/>
    <lineage>
        <taxon>Eukaryota</taxon>
        <taxon>Fungi</taxon>
        <taxon>Dikarya</taxon>
        <taxon>Ascomycota</taxon>
        <taxon>Pezizomycotina</taxon>
        <taxon>Sordariomycetes</taxon>
        <taxon>Hypocreomycetidae</taxon>
        <taxon>Hypocreales</taxon>
        <taxon>Nectriaceae</taxon>
        <taxon>Cylindrodendrum</taxon>
    </lineage>
</organism>